<feature type="non-terminal residue" evidence="2">
    <location>
        <position position="1"/>
    </location>
</feature>
<dbReference type="InterPro" id="IPR053139">
    <property type="entry name" value="Surface_bspA-like"/>
</dbReference>
<protein>
    <submittedName>
        <fullName evidence="2">Leucine rich repeats-containing protein</fullName>
    </submittedName>
</protein>
<dbReference type="EMBL" id="GDID01000567">
    <property type="protein sequence ID" value="JAP96039.1"/>
    <property type="molecule type" value="Transcribed_RNA"/>
</dbReference>
<accession>A0A146KLH3</accession>
<dbReference type="InterPro" id="IPR032675">
    <property type="entry name" value="LRR_dom_sf"/>
</dbReference>
<feature type="region of interest" description="Disordered" evidence="1">
    <location>
        <begin position="90"/>
        <end position="124"/>
    </location>
</feature>
<organism evidence="2">
    <name type="scientific">Trepomonas sp. PC1</name>
    <dbReference type="NCBI Taxonomy" id="1076344"/>
    <lineage>
        <taxon>Eukaryota</taxon>
        <taxon>Metamonada</taxon>
        <taxon>Diplomonadida</taxon>
        <taxon>Hexamitidae</taxon>
        <taxon>Hexamitinae</taxon>
        <taxon>Trepomonas</taxon>
    </lineage>
</organism>
<reference evidence="2" key="1">
    <citation type="submission" date="2015-07" db="EMBL/GenBank/DDBJ databases">
        <title>Adaptation to a free-living lifestyle via gene acquisitions in the diplomonad Trepomonas sp. PC1.</title>
        <authorList>
            <person name="Xu F."/>
            <person name="Jerlstrom-Hultqvist J."/>
            <person name="Kolisko M."/>
            <person name="Simpson A.G.B."/>
            <person name="Roger A.J."/>
            <person name="Svard S.G."/>
            <person name="Andersson J.O."/>
        </authorList>
    </citation>
    <scope>NUCLEOTIDE SEQUENCE</scope>
    <source>
        <strain evidence="2">PC1</strain>
    </source>
</reference>
<sequence length="589" mass="68655">YLFDTNIDKIHEKLQGFNVDILIVPNLQVIQTCMIRQNNDLPQDNQLGWHMVQQEQEQQIIQDDENSEISIQSQRNPQLSNSDDLLESSYELQSENEQSQNEEISNQLSVQQISSKEEQENLTSDGNQILEPELNEQQGIQPQFEPQEQILCQSQALQNMRLLVGPKIQTIGDECFQQSYIEKLIGNDVKFVGQKSFYDAKQFQQINLTQTLQIGSNAFSNTKLKVIKNNIIEELGQSQFSNLHTEVQLIKMKSLLKISTMDFQNCVIKKFDAPLVEDVEAQTILNLDKFDMDKSEDVTFYVCEKNFDDFDGVINDYFEPLEVEPDYQLFLKFLPQQCFGCESVSSKNANDFVVNHVVVLPVNIKKVEESAFKRNQKRSHIKQQIFYIFGAGVEFLGKEAFFDNTNIRKAIFPKLQHISDRAFYKNESLVTIIAPLCIQIGESTFDCCYNLNAIKIAPSILKQYVFAFNYACLYLCLNQVKEVDAYAFYEASIKTLIVENCEYIHPKAFYKTDHKVNVLCSKKFRKIDEVENCTQIYYFSNDEVRIYDYQAKLLQLQEINQLLVVRPRMLWKRKLQVLKRWKKYDDQNL</sequence>
<dbReference type="Gene3D" id="3.80.10.10">
    <property type="entry name" value="Ribonuclease Inhibitor"/>
    <property type="match status" value="2"/>
</dbReference>
<name>A0A146KLH3_9EUKA</name>
<dbReference type="PANTHER" id="PTHR45661:SF3">
    <property type="entry name" value="IG-LIKE DOMAIN-CONTAINING PROTEIN"/>
    <property type="match status" value="1"/>
</dbReference>
<dbReference type="Pfam" id="PF13306">
    <property type="entry name" value="LRR_5"/>
    <property type="match status" value="2"/>
</dbReference>
<feature type="compositionally biased region" description="Low complexity" evidence="1">
    <location>
        <begin position="90"/>
        <end position="109"/>
    </location>
</feature>
<dbReference type="AlphaFoldDB" id="A0A146KLH3"/>
<evidence type="ECO:0000313" key="2">
    <source>
        <dbReference type="EMBL" id="JAP96039.1"/>
    </source>
</evidence>
<dbReference type="InterPro" id="IPR026906">
    <property type="entry name" value="LRR_5"/>
</dbReference>
<evidence type="ECO:0000256" key="1">
    <source>
        <dbReference type="SAM" id="MobiDB-lite"/>
    </source>
</evidence>
<gene>
    <name evidence="2" type="ORF">TPC1_10761</name>
</gene>
<dbReference type="PANTHER" id="PTHR45661">
    <property type="entry name" value="SURFACE ANTIGEN"/>
    <property type="match status" value="1"/>
</dbReference>
<proteinExistence type="predicted"/>